<dbReference type="Proteomes" id="UP000050794">
    <property type="component" value="Unassembled WGS sequence"/>
</dbReference>
<proteinExistence type="predicted"/>
<reference evidence="2 3" key="2">
    <citation type="submission" date="2018-11" db="EMBL/GenBank/DDBJ databases">
        <authorList>
            <consortium name="Pathogen Informatics"/>
        </authorList>
    </citation>
    <scope>NUCLEOTIDE SEQUENCE [LARGE SCALE GENOMIC DNA]</scope>
</reference>
<evidence type="ECO:0000313" key="4">
    <source>
        <dbReference type="WBParaSite" id="TCNE_0000982701-mRNA-1"/>
    </source>
</evidence>
<dbReference type="WBParaSite" id="TCNE_0000982701-mRNA-1">
    <property type="protein sequence ID" value="TCNE_0000982701-mRNA-1"/>
    <property type="gene ID" value="TCNE_0000982701"/>
</dbReference>
<feature type="region of interest" description="Disordered" evidence="1">
    <location>
        <begin position="1"/>
        <end position="28"/>
    </location>
</feature>
<gene>
    <name evidence="2" type="ORF">TCNE_LOCUS9827</name>
</gene>
<organism evidence="3 4">
    <name type="scientific">Toxocara canis</name>
    <name type="common">Canine roundworm</name>
    <dbReference type="NCBI Taxonomy" id="6265"/>
    <lineage>
        <taxon>Eukaryota</taxon>
        <taxon>Metazoa</taxon>
        <taxon>Ecdysozoa</taxon>
        <taxon>Nematoda</taxon>
        <taxon>Chromadorea</taxon>
        <taxon>Rhabditida</taxon>
        <taxon>Spirurina</taxon>
        <taxon>Ascaridomorpha</taxon>
        <taxon>Ascaridoidea</taxon>
        <taxon>Toxocaridae</taxon>
        <taxon>Toxocara</taxon>
    </lineage>
</organism>
<evidence type="ECO:0000313" key="2">
    <source>
        <dbReference type="EMBL" id="VDM41148.1"/>
    </source>
</evidence>
<dbReference type="EMBL" id="UYWY01020296">
    <property type="protein sequence ID" value="VDM41148.1"/>
    <property type="molecule type" value="Genomic_DNA"/>
</dbReference>
<evidence type="ECO:0000313" key="3">
    <source>
        <dbReference type="Proteomes" id="UP000050794"/>
    </source>
</evidence>
<name>A0A183UMV7_TOXCA</name>
<reference evidence="4" key="1">
    <citation type="submission" date="2016-06" db="UniProtKB">
        <authorList>
            <consortium name="WormBaseParasite"/>
        </authorList>
    </citation>
    <scope>IDENTIFICATION</scope>
</reference>
<protein>
    <submittedName>
        <fullName evidence="4">Nucleotid_trans domain-containing protein</fullName>
    </submittedName>
</protein>
<keyword evidence="3" id="KW-1185">Reference proteome</keyword>
<accession>A0A183UMV7</accession>
<dbReference type="AlphaFoldDB" id="A0A183UMV7"/>
<sequence length="118" mass="13436">MIITNGQWIGADEPPRHTPERNPKGSTLVHDNTHHESWQGNWQNVGINFTSPSLFARLVAHGLAPFEPLNLLLPTIIFYNEEALKKEFEELINLWDSDFSVSGVTKLVLSEKMCLLPW</sequence>
<evidence type="ECO:0000256" key="1">
    <source>
        <dbReference type="SAM" id="MobiDB-lite"/>
    </source>
</evidence>
<feature type="compositionally biased region" description="Basic and acidic residues" evidence="1">
    <location>
        <begin position="13"/>
        <end position="23"/>
    </location>
</feature>